<evidence type="ECO:0000313" key="1">
    <source>
        <dbReference type="EMBL" id="KAL3615564.1"/>
    </source>
</evidence>
<gene>
    <name evidence="1" type="ORF">CASFOL_041225</name>
</gene>
<proteinExistence type="predicted"/>
<organism evidence="1 2">
    <name type="scientific">Castilleja foliolosa</name>
    <dbReference type="NCBI Taxonomy" id="1961234"/>
    <lineage>
        <taxon>Eukaryota</taxon>
        <taxon>Viridiplantae</taxon>
        <taxon>Streptophyta</taxon>
        <taxon>Embryophyta</taxon>
        <taxon>Tracheophyta</taxon>
        <taxon>Spermatophyta</taxon>
        <taxon>Magnoliopsida</taxon>
        <taxon>eudicotyledons</taxon>
        <taxon>Gunneridae</taxon>
        <taxon>Pentapetalae</taxon>
        <taxon>asterids</taxon>
        <taxon>lamiids</taxon>
        <taxon>Lamiales</taxon>
        <taxon>Orobanchaceae</taxon>
        <taxon>Pedicularideae</taxon>
        <taxon>Castillejinae</taxon>
        <taxon>Castilleja</taxon>
    </lineage>
</organism>
<reference evidence="2" key="1">
    <citation type="journal article" date="2024" name="IScience">
        <title>Strigolactones Initiate the Formation of Haustorium-like Structures in Castilleja.</title>
        <authorList>
            <person name="Buerger M."/>
            <person name="Peterson D."/>
            <person name="Chory J."/>
        </authorList>
    </citation>
    <scope>NUCLEOTIDE SEQUENCE [LARGE SCALE GENOMIC DNA]</scope>
</reference>
<accession>A0ABD3BE63</accession>
<evidence type="ECO:0008006" key="3">
    <source>
        <dbReference type="Google" id="ProtNLM"/>
    </source>
</evidence>
<evidence type="ECO:0000313" key="2">
    <source>
        <dbReference type="Proteomes" id="UP001632038"/>
    </source>
</evidence>
<name>A0ABD3BE63_9LAMI</name>
<dbReference type="AlphaFoldDB" id="A0ABD3BE63"/>
<sequence>MDTVPLMVRPLYTEGFVHWVEFSHIAEREGLYVLTMNIETEIVTQFRIPECRFGDSSWYYYLSNGSHLTMLIGRVKFVWDVWEMKSETGEWTKTMIIDLESEKLSFECVR</sequence>
<keyword evidence="2" id="KW-1185">Reference proteome</keyword>
<dbReference type="Proteomes" id="UP001632038">
    <property type="component" value="Unassembled WGS sequence"/>
</dbReference>
<comment type="caution">
    <text evidence="1">The sequence shown here is derived from an EMBL/GenBank/DDBJ whole genome shotgun (WGS) entry which is preliminary data.</text>
</comment>
<dbReference type="EMBL" id="JAVIJP010000100">
    <property type="protein sequence ID" value="KAL3615564.1"/>
    <property type="molecule type" value="Genomic_DNA"/>
</dbReference>
<protein>
    <recommendedName>
        <fullName evidence="3">F-box associated domain-containing protein</fullName>
    </recommendedName>
</protein>